<evidence type="ECO:0000313" key="3">
    <source>
        <dbReference type="Proteomes" id="UP000824969"/>
    </source>
</evidence>
<protein>
    <recommendedName>
        <fullName evidence="1">Methyltransferase FkbM domain-containing protein</fullName>
    </recommendedName>
</protein>
<dbReference type="NCBIfam" id="TIGR01444">
    <property type="entry name" value="fkbM_fam"/>
    <property type="match status" value="1"/>
</dbReference>
<proteinExistence type="predicted"/>
<dbReference type="Proteomes" id="UP000824969">
    <property type="component" value="Chromosome"/>
</dbReference>
<accession>A0ABN5XN46</accession>
<keyword evidence="3" id="KW-1185">Reference proteome</keyword>
<dbReference type="InterPro" id="IPR053202">
    <property type="entry name" value="EGF_Rcpt_Signaling_Reg"/>
</dbReference>
<gene>
    <name evidence="2" type="ORF">MchiMG62_18260</name>
</gene>
<dbReference type="PANTHER" id="PTHR34009">
    <property type="entry name" value="PROTEIN STAR"/>
    <property type="match status" value="1"/>
</dbReference>
<feature type="domain" description="Methyltransferase FkbM" evidence="1">
    <location>
        <begin position="53"/>
        <end position="211"/>
    </location>
</feature>
<dbReference type="Pfam" id="PF05050">
    <property type="entry name" value="Methyltransf_21"/>
    <property type="match status" value="1"/>
</dbReference>
<dbReference type="InterPro" id="IPR006342">
    <property type="entry name" value="FkbM_mtfrase"/>
</dbReference>
<name>A0ABN5XN46_9EURY</name>
<dbReference type="EMBL" id="AP019781">
    <property type="protein sequence ID" value="BBL68645.1"/>
    <property type="molecule type" value="Genomic_DNA"/>
</dbReference>
<evidence type="ECO:0000259" key="1">
    <source>
        <dbReference type="Pfam" id="PF05050"/>
    </source>
</evidence>
<evidence type="ECO:0000313" key="2">
    <source>
        <dbReference type="EMBL" id="BBL68645.1"/>
    </source>
</evidence>
<reference evidence="2 3" key="1">
    <citation type="submission" date="2019-06" db="EMBL/GenBank/DDBJ databases">
        <title>Complete genome sequence of Methanoculleus chikugoensis strain MG62.</title>
        <authorList>
            <person name="Asakawa S."/>
            <person name="Dianou D."/>
        </authorList>
    </citation>
    <scope>NUCLEOTIDE SEQUENCE [LARGE SCALE GENOMIC DNA]</scope>
    <source>
        <strain evidence="2 3">MG62</strain>
    </source>
</reference>
<dbReference type="PANTHER" id="PTHR34009:SF2">
    <property type="entry name" value="PROTEIN STAR"/>
    <property type="match status" value="1"/>
</dbReference>
<organism evidence="2 3">
    <name type="scientific">Methanoculleus chikugoensis</name>
    <dbReference type="NCBI Taxonomy" id="118126"/>
    <lineage>
        <taxon>Archaea</taxon>
        <taxon>Methanobacteriati</taxon>
        <taxon>Methanobacteriota</taxon>
        <taxon>Stenosarchaea group</taxon>
        <taxon>Methanomicrobia</taxon>
        <taxon>Methanomicrobiales</taxon>
        <taxon>Methanomicrobiaceae</taxon>
        <taxon>Methanoculleus</taxon>
    </lineage>
</organism>
<sequence>MTGYYRSFRSLLNNAKKRASNTQLPLFRRSFSLDQLDIKLKSYIDFTDGFFIEVGANDGISQSNTLYFEKYMGWKGLLIEAIPDLADKCRQNRPRCITENYALVAFDYPEDTIVMNYCNLMSCAQDAFHDEATARHYIESGIKYLRENESSYKIQVAARPLSVVLDSHNLNHIDLLSLDVEGYEVEVLRGIDFDRHAPNYLLIEVRPEHKKNIEEIIGKKYNVLDVLNSNELYSDILYSLQE</sequence>